<dbReference type="InterPro" id="IPR018247">
    <property type="entry name" value="EF_Hand_1_Ca_BS"/>
</dbReference>
<dbReference type="Proteomes" id="UP000606870">
    <property type="component" value="Unassembled WGS sequence"/>
</dbReference>
<dbReference type="EMBL" id="JACOGK010000042">
    <property type="protein sequence ID" value="MBC3537804.1"/>
    <property type="molecule type" value="Genomic_DNA"/>
</dbReference>
<name>A0ABR6VLX2_9FIRM</name>
<dbReference type="RefSeq" id="WP_186504376.1">
    <property type="nucleotide sequence ID" value="NZ_JACOGK010000042.1"/>
</dbReference>
<organism evidence="1 2">
    <name type="scientific">Megasphaera hominis</name>
    <dbReference type="NCBI Taxonomy" id="159836"/>
    <lineage>
        <taxon>Bacteria</taxon>
        <taxon>Bacillati</taxon>
        <taxon>Bacillota</taxon>
        <taxon>Negativicutes</taxon>
        <taxon>Veillonellales</taxon>
        <taxon>Veillonellaceae</taxon>
        <taxon>Megasphaera</taxon>
    </lineage>
</organism>
<evidence type="ECO:0000313" key="2">
    <source>
        <dbReference type="Proteomes" id="UP000606870"/>
    </source>
</evidence>
<reference evidence="1 2" key="1">
    <citation type="submission" date="2020-08" db="EMBL/GenBank/DDBJ databases">
        <authorList>
            <person name="Liu C."/>
            <person name="Sun Q."/>
        </authorList>
    </citation>
    <scope>NUCLEOTIDE SEQUENCE [LARGE SCALE GENOMIC DNA]</scope>
    <source>
        <strain evidence="1 2">NSJ-59</strain>
    </source>
</reference>
<gene>
    <name evidence="1" type="ORF">H8J70_11190</name>
</gene>
<accession>A0ABR6VLX2</accession>
<keyword evidence="2" id="KW-1185">Reference proteome</keyword>
<proteinExistence type="predicted"/>
<protein>
    <submittedName>
        <fullName evidence="1">Uncharacterized protein</fullName>
    </submittedName>
</protein>
<comment type="caution">
    <text evidence="1">The sequence shown here is derived from an EMBL/GenBank/DDBJ whole genome shotgun (WGS) entry which is preliminary data.</text>
</comment>
<dbReference type="PROSITE" id="PS00018">
    <property type="entry name" value="EF_HAND_1"/>
    <property type="match status" value="1"/>
</dbReference>
<sequence length="260" mass="31448">MEENKNIALVLTGTIKPTTDTTKYKDWKSRRREYLESLNYYSSFGKIYFLENSDYDLENDKEFINIPNVVYRKFSKDKNNNHNIGYQEFKMLDDWILNEENPPSRWIKLSGRYIIENFAEILNQAQKSDKELIMDLTINKRWADTYLFCIDTSFYKKNFAGIYVYCAPFVAIESVLYDSLCYYKLLDNIEFFKREPLFDVISSKGYRRKRKGKIEKKIINTWRAFNFRIYPSRLVFFPPFYIIRREITRIIEIKFKNKEG</sequence>
<evidence type="ECO:0000313" key="1">
    <source>
        <dbReference type="EMBL" id="MBC3537804.1"/>
    </source>
</evidence>